<keyword evidence="2" id="KW-0805">Transcription regulation</keyword>
<comment type="caution">
    <text evidence="6">The sequence shown here is derived from an EMBL/GenBank/DDBJ whole genome shotgun (WGS) entry which is preliminary data.</text>
</comment>
<keyword evidence="3" id="KW-0238">DNA-binding</keyword>
<evidence type="ECO:0000313" key="6">
    <source>
        <dbReference type="EMBL" id="MBA6098432.1"/>
    </source>
</evidence>
<dbReference type="InterPro" id="IPR036390">
    <property type="entry name" value="WH_DNA-bd_sf"/>
</dbReference>
<evidence type="ECO:0000256" key="2">
    <source>
        <dbReference type="ARBA" id="ARBA00023015"/>
    </source>
</evidence>
<dbReference type="RefSeq" id="WP_161892627.1">
    <property type="nucleotide sequence ID" value="NZ_BLJG01000110.1"/>
</dbReference>
<evidence type="ECO:0000256" key="4">
    <source>
        <dbReference type="ARBA" id="ARBA00023163"/>
    </source>
</evidence>
<dbReference type="Pfam" id="PF00126">
    <property type="entry name" value="HTH_1"/>
    <property type="match status" value="1"/>
</dbReference>
<dbReference type="InterPro" id="IPR050950">
    <property type="entry name" value="HTH-type_LysR_regulators"/>
</dbReference>
<dbReference type="Gene3D" id="1.10.10.10">
    <property type="entry name" value="Winged helix-like DNA-binding domain superfamily/Winged helix DNA-binding domain"/>
    <property type="match status" value="1"/>
</dbReference>
<evidence type="ECO:0000256" key="1">
    <source>
        <dbReference type="ARBA" id="ARBA00009437"/>
    </source>
</evidence>
<reference evidence="6 7" key="1">
    <citation type="submission" date="2020-07" db="EMBL/GenBank/DDBJ databases">
        <title>Diversity of carbapenemase encoding genes among Pseudomonas putida group clinical isolates in a tertiary Brazilian hospital.</title>
        <authorList>
            <person name="Alberto-Lei F."/>
            <person name="Nodari C.S."/>
            <person name="Streling A.P."/>
            <person name="Paulino J.T."/>
            <person name="Bessa-Neto F.O."/>
            <person name="Cayo R."/>
            <person name="Gales A.C."/>
        </authorList>
    </citation>
    <scope>NUCLEOTIDE SEQUENCE [LARGE SCALE GENOMIC DNA]</scope>
    <source>
        <strain evidence="6 7">12815</strain>
    </source>
</reference>
<dbReference type="GO" id="GO:0003700">
    <property type="term" value="F:DNA-binding transcription factor activity"/>
    <property type="evidence" value="ECO:0007669"/>
    <property type="project" value="InterPro"/>
</dbReference>
<dbReference type="GO" id="GO:0003677">
    <property type="term" value="F:DNA binding"/>
    <property type="evidence" value="ECO:0007669"/>
    <property type="project" value="UniProtKB-KW"/>
</dbReference>
<dbReference type="SUPFAM" id="SSF46785">
    <property type="entry name" value="Winged helix' DNA-binding domain"/>
    <property type="match status" value="1"/>
</dbReference>
<dbReference type="GO" id="GO:0005829">
    <property type="term" value="C:cytosol"/>
    <property type="evidence" value="ECO:0007669"/>
    <property type="project" value="TreeGrafter"/>
</dbReference>
<dbReference type="Proteomes" id="UP000545074">
    <property type="component" value="Unassembled WGS sequence"/>
</dbReference>
<comment type="similarity">
    <text evidence="1">Belongs to the LysR transcriptional regulatory family.</text>
</comment>
<keyword evidence="4" id="KW-0804">Transcription</keyword>
<organism evidence="6 7">
    <name type="scientific">Pseudomonas juntendi</name>
    <dbReference type="NCBI Taxonomy" id="2666183"/>
    <lineage>
        <taxon>Bacteria</taxon>
        <taxon>Pseudomonadati</taxon>
        <taxon>Pseudomonadota</taxon>
        <taxon>Gammaproteobacteria</taxon>
        <taxon>Pseudomonadales</taxon>
        <taxon>Pseudomonadaceae</taxon>
        <taxon>Pseudomonas</taxon>
    </lineage>
</organism>
<accession>A0A7W2KH80</accession>
<dbReference type="SUPFAM" id="SSF53850">
    <property type="entry name" value="Periplasmic binding protein-like II"/>
    <property type="match status" value="1"/>
</dbReference>
<dbReference type="Gene3D" id="3.40.190.10">
    <property type="entry name" value="Periplasmic binding protein-like II"/>
    <property type="match status" value="2"/>
</dbReference>
<sequence>MTDSDNKALLDRFFRSSLSLKQLRILVALADLGQVRKVAEAMNVSQSAVSKQLAEIQEGIGHPVVTRVGNRLALTPVGLALISSARGVLHHLERAQHEILALREGKGGHLVLGTVSSVCATLVPGALNYLYEHAPSVSIKVEENTADKLIPQLVDRSIDMAIIRIWQPLAVAGVSQQTLMHEALVIVAGPDHPLARQGVVDWAQTVKYPWIVPNAGSPAREALEAMLAMHGLRLPGGTIDSISMTLIVSLLAHSRHLCLLPEHFARKLQARNEASILPVNTANLLSEVRAVWCTANTNPALNTLLRCLAYASA</sequence>
<dbReference type="PROSITE" id="PS50931">
    <property type="entry name" value="HTH_LYSR"/>
    <property type="match status" value="1"/>
</dbReference>
<dbReference type="Pfam" id="PF03466">
    <property type="entry name" value="LysR_substrate"/>
    <property type="match status" value="1"/>
</dbReference>
<dbReference type="AlphaFoldDB" id="A0A7W2KH80"/>
<evidence type="ECO:0000256" key="3">
    <source>
        <dbReference type="ARBA" id="ARBA00023125"/>
    </source>
</evidence>
<dbReference type="PANTHER" id="PTHR30419:SF8">
    <property type="entry name" value="NITROGEN ASSIMILATION TRANSCRIPTIONAL ACTIVATOR-RELATED"/>
    <property type="match status" value="1"/>
</dbReference>
<name>A0A7W2KH80_9PSED</name>
<dbReference type="InterPro" id="IPR005119">
    <property type="entry name" value="LysR_subst-bd"/>
</dbReference>
<gene>
    <name evidence="6" type="ORF">H4C80_15015</name>
</gene>
<dbReference type="PANTHER" id="PTHR30419">
    <property type="entry name" value="HTH-TYPE TRANSCRIPTIONAL REGULATOR YBHD"/>
    <property type="match status" value="1"/>
</dbReference>
<protein>
    <submittedName>
        <fullName evidence="6">LysR family transcriptional regulator</fullName>
    </submittedName>
</protein>
<dbReference type="InterPro" id="IPR000847">
    <property type="entry name" value="LysR_HTH_N"/>
</dbReference>
<dbReference type="EMBL" id="JACGCX010000009">
    <property type="protein sequence ID" value="MBA6098432.1"/>
    <property type="molecule type" value="Genomic_DNA"/>
</dbReference>
<proteinExistence type="inferred from homology"/>
<feature type="domain" description="HTH lysR-type" evidence="5">
    <location>
        <begin position="18"/>
        <end position="75"/>
    </location>
</feature>
<evidence type="ECO:0000313" key="7">
    <source>
        <dbReference type="Proteomes" id="UP000545074"/>
    </source>
</evidence>
<dbReference type="InterPro" id="IPR036388">
    <property type="entry name" value="WH-like_DNA-bd_sf"/>
</dbReference>
<evidence type="ECO:0000259" key="5">
    <source>
        <dbReference type="PROSITE" id="PS50931"/>
    </source>
</evidence>